<organism evidence="2 3">
    <name type="scientific">Sphaerobacter thermophilus (strain ATCC 49802 / DSM 20745 / KCCM 41009 / NCIMB 13125 / S 6022)</name>
    <dbReference type="NCBI Taxonomy" id="479434"/>
    <lineage>
        <taxon>Bacteria</taxon>
        <taxon>Pseudomonadati</taxon>
        <taxon>Thermomicrobiota</taxon>
        <taxon>Thermomicrobia</taxon>
        <taxon>Sphaerobacterales</taxon>
        <taxon>Sphaerobacterineae</taxon>
        <taxon>Sphaerobacteraceae</taxon>
        <taxon>Sphaerobacter</taxon>
    </lineage>
</organism>
<dbReference type="STRING" id="479434.Sthe_2081"/>
<feature type="transmembrane region" description="Helical" evidence="1">
    <location>
        <begin position="12"/>
        <end position="37"/>
    </location>
</feature>
<keyword evidence="1" id="KW-0812">Transmembrane</keyword>
<keyword evidence="1" id="KW-0472">Membrane</keyword>
<dbReference type="RefSeq" id="WP_012872555.1">
    <property type="nucleotide sequence ID" value="NC_013523.1"/>
</dbReference>
<dbReference type="OrthoDB" id="9964734at2"/>
<dbReference type="Proteomes" id="UP000002027">
    <property type="component" value="Chromosome 1"/>
</dbReference>
<feature type="transmembrane region" description="Helical" evidence="1">
    <location>
        <begin position="49"/>
        <end position="71"/>
    </location>
</feature>
<keyword evidence="1" id="KW-1133">Transmembrane helix</keyword>
<dbReference type="EMBL" id="CP001823">
    <property type="protein sequence ID" value="ACZ39509.1"/>
    <property type="molecule type" value="Genomic_DNA"/>
</dbReference>
<feature type="transmembrane region" description="Helical" evidence="1">
    <location>
        <begin position="126"/>
        <end position="144"/>
    </location>
</feature>
<gene>
    <name evidence="2" type="ordered locus">Sthe_2081</name>
</gene>
<accession>D1C5V7</accession>
<keyword evidence="3" id="KW-1185">Reference proteome</keyword>
<dbReference type="HOGENOM" id="CLU_1110842_0_0_0"/>
<evidence type="ECO:0000313" key="2">
    <source>
        <dbReference type="EMBL" id="ACZ39509.1"/>
    </source>
</evidence>
<feature type="transmembrane region" description="Helical" evidence="1">
    <location>
        <begin position="196"/>
        <end position="214"/>
    </location>
</feature>
<reference evidence="3" key="1">
    <citation type="submission" date="2009-11" db="EMBL/GenBank/DDBJ databases">
        <title>The complete chromosome 1 of Sphaerobacter thermophilus DSM 20745.</title>
        <authorList>
            <person name="Lucas S."/>
            <person name="Copeland A."/>
            <person name="Lapidus A."/>
            <person name="Glavina del Rio T."/>
            <person name="Dalin E."/>
            <person name="Tice H."/>
            <person name="Bruce D."/>
            <person name="Goodwin L."/>
            <person name="Pitluck S."/>
            <person name="Kyrpides N."/>
            <person name="Mavromatis K."/>
            <person name="Ivanova N."/>
            <person name="Mikhailova N."/>
            <person name="LaButti K.M."/>
            <person name="Clum A."/>
            <person name="Sun H.I."/>
            <person name="Brettin T."/>
            <person name="Detter J.C."/>
            <person name="Han C."/>
            <person name="Larimer F."/>
            <person name="Land M."/>
            <person name="Hauser L."/>
            <person name="Markowitz V."/>
            <person name="Cheng J.F."/>
            <person name="Hugenholtz P."/>
            <person name="Woyke T."/>
            <person name="Wu D."/>
            <person name="Steenblock K."/>
            <person name="Schneider S."/>
            <person name="Pukall R."/>
            <person name="Goeker M."/>
            <person name="Klenk H.P."/>
            <person name="Eisen J.A."/>
        </authorList>
    </citation>
    <scope>NUCLEOTIDE SEQUENCE [LARGE SCALE GENOMIC DNA]</scope>
    <source>
        <strain evidence="3">ATCC 49802 / DSM 20745 / S 6022</strain>
    </source>
</reference>
<protein>
    <submittedName>
        <fullName evidence="2">Uncharacterized protein</fullName>
    </submittedName>
</protein>
<evidence type="ECO:0000313" key="3">
    <source>
        <dbReference type="Proteomes" id="UP000002027"/>
    </source>
</evidence>
<sequence>MRARGIVWYEARVVFGLSSVLAALIPPLFALFQWFVWTQRLEPAYEWEITRALTLTVCLAGGLGAAHLMGVERQEGFDELRRTYPESPWRLPLLRTAGAVATTALPLLLAMVIFRIGYGPYDLGTTVLPALAPAAFLLGLGLLLGNLTGSYWAAGGGVLAYWFFEVFTRSDPVTGPLYLFHPIYPVAGVSNDLNRALVTGLGVAMLAANALWTARRTTPGMARHRGRTALRPAPAAYAQPADDREGRHDD</sequence>
<name>D1C5V7_SPHTD</name>
<dbReference type="KEGG" id="sti:Sthe_2081"/>
<feature type="transmembrane region" description="Helical" evidence="1">
    <location>
        <begin position="151"/>
        <end position="168"/>
    </location>
</feature>
<reference evidence="2 3" key="2">
    <citation type="journal article" date="2010" name="Stand. Genomic Sci.">
        <title>Complete genome sequence of Desulfohalobium retbaense type strain (HR(100)).</title>
        <authorList>
            <person name="Spring S."/>
            <person name="Nolan M."/>
            <person name="Lapidus A."/>
            <person name="Glavina Del Rio T."/>
            <person name="Copeland A."/>
            <person name="Tice H."/>
            <person name="Cheng J.F."/>
            <person name="Lucas S."/>
            <person name="Land M."/>
            <person name="Chen F."/>
            <person name="Bruce D."/>
            <person name="Goodwin L."/>
            <person name="Pitluck S."/>
            <person name="Ivanova N."/>
            <person name="Mavromatis K."/>
            <person name="Mikhailova N."/>
            <person name="Pati A."/>
            <person name="Chen A."/>
            <person name="Palaniappan K."/>
            <person name="Hauser L."/>
            <person name="Chang Y.J."/>
            <person name="Jeffries C.D."/>
            <person name="Munk C."/>
            <person name="Kiss H."/>
            <person name="Chain P."/>
            <person name="Han C."/>
            <person name="Brettin T."/>
            <person name="Detter J.C."/>
            <person name="Schuler E."/>
            <person name="Goker M."/>
            <person name="Rohde M."/>
            <person name="Bristow J."/>
            <person name="Eisen J.A."/>
            <person name="Markowitz V."/>
            <person name="Hugenholtz P."/>
            <person name="Kyrpides N.C."/>
            <person name="Klenk H.P."/>
        </authorList>
    </citation>
    <scope>NUCLEOTIDE SEQUENCE [LARGE SCALE GENOMIC DNA]</scope>
    <source>
        <strain evidence="3">ATCC 49802 / DSM 20745 / S 6022</strain>
    </source>
</reference>
<evidence type="ECO:0000256" key="1">
    <source>
        <dbReference type="SAM" id="Phobius"/>
    </source>
</evidence>
<dbReference type="AlphaFoldDB" id="D1C5V7"/>
<dbReference type="InParanoid" id="D1C5V7"/>
<proteinExistence type="predicted"/>
<feature type="transmembrane region" description="Helical" evidence="1">
    <location>
        <begin position="92"/>
        <end position="114"/>
    </location>
</feature>